<protein>
    <submittedName>
        <fullName evidence="2">YceI-like domain-containing protein</fullName>
    </submittedName>
</protein>
<dbReference type="InterPro" id="IPR036761">
    <property type="entry name" value="TTHA0802/YceI-like_sf"/>
</dbReference>
<accession>A0A0P1P7A3</accession>
<dbReference type="Proteomes" id="UP000182011">
    <property type="component" value="Unassembled WGS sequence"/>
</dbReference>
<accession>A0A0P1MF22</accession>
<feature type="domain" description="Lipid/polyisoprenoid-binding YceI-like" evidence="1">
    <location>
        <begin position="21"/>
        <end position="179"/>
    </location>
</feature>
<accession>A0A0S4N2Z6</accession>
<gene>
    <name evidence="2" type="ORF">JGI4_01239</name>
</gene>
<name>A0A0P1LKE9_9BACT</name>
<dbReference type="InterPro" id="IPR007372">
    <property type="entry name" value="Lipid/polyisoprenoid-bd_YceI"/>
</dbReference>
<accession>A0A0P1LA13</accession>
<dbReference type="AlphaFoldDB" id="A0A0P1LKE9"/>
<organism evidence="2 3">
    <name type="scientific">Candidatus Kryptonium thompsonii</name>
    <dbReference type="NCBI Taxonomy" id="1633631"/>
    <lineage>
        <taxon>Bacteria</taxon>
        <taxon>Pseudomonadati</taxon>
        <taxon>Candidatus Kryptoniota</taxon>
        <taxon>Candidatus Kryptonium</taxon>
    </lineage>
</organism>
<dbReference type="EMBL" id="FAOP01000005">
    <property type="protein sequence ID" value="CUU05397.1"/>
    <property type="molecule type" value="Genomic_DNA"/>
</dbReference>
<accession>A0A0P1LPW6</accession>
<accession>A0A0P1PA34</accession>
<accession>A0A0P1M8P1</accession>
<evidence type="ECO:0000259" key="1">
    <source>
        <dbReference type="SMART" id="SM00867"/>
    </source>
</evidence>
<dbReference type="SUPFAM" id="SSF101874">
    <property type="entry name" value="YceI-like"/>
    <property type="match status" value="1"/>
</dbReference>
<dbReference type="PANTHER" id="PTHR34406:SF1">
    <property type="entry name" value="PROTEIN YCEI"/>
    <property type="match status" value="1"/>
</dbReference>
<evidence type="ECO:0000313" key="2">
    <source>
        <dbReference type="EMBL" id="CUU05397.1"/>
    </source>
</evidence>
<dbReference type="SMART" id="SM00867">
    <property type="entry name" value="YceI"/>
    <property type="match status" value="1"/>
</dbReference>
<sequence>MKVLSVFVLLVFLFSTMFSQSVLVEAGKGASYAQYFLRHPLHSVRAINNDVKFLIELDAGQGKILRAEAVAEVAKFNSGNSNRDSHAMEVIEALKYPTVSFKSTNVQLESDDITVVGLLTFHGQTREIAMKGKMKREGNSLIVEGEFQISLTEFKVKRPALLFIPTDDILKIYIYAKFNLPK</sequence>
<dbReference type="RefSeq" id="WP_075426353.1">
    <property type="nucleotide sequence ID" value="NZ_CZVJ01000002.1"/>
</dbReference>
<dbReference type="STRING" id="1633631.GCA_001442925_01234"/>
<proteinExistence type="predicted"/>
<dbReference type="Pfam" id="PF04264">
    <property type="entry name" value="YceI"/>
    <property type="match status" value="1"/>
</dbReference>
<accession>A0A0P1M054</accession>
<reference evidence="2 3" key="1">
    <citation type="submission" date="2015-11" db="EMBL/GenBank/DDBJ databases">
        <authorList>
            <person name="Zhang Y."/>
            <person name="Guo Z."/>
        </authorList>
    </citation>
    <scope>NUCLEOTIDE SEQUENCE [LARGE SCALE GENOMIC DNA]</scope>
    <source>
        <strain evidence="2">JGI-4</strain>
    </source>
</reference>
<dbReference type="Gene3D" id="2.40.128.110">
    <property type="entry name" value="Lipid/polyisoprenoid-binding, YceI-like"/>
    <property type="match status" value="1"/>
</dbReference>
<dbReference type="OrthoDB" id="116832at2"/>
<evidence type="ECO:0000313" key="3">
    <source>
        <dbReference type="Proteomes" id="UP000182011"/>
    </source>
</evidence>
<dbReference type="PANTHER" id="PTHR34406">
    <property type="entry name" value="PROTEIN YCEI"/>
    <property type="match status" value="1"/>
</dbReference>
<accession>A0A0P1LKE9</accession>